<protein>
    <submittedName>
        <fullName evidence="3">Acyltransferase</fullName>
    </submittedName>
</protein>
<dbReference type="Proteomes" id="UP000248764">
    <property type="component" value="Unassembled WGS sequence"/>
</dbReference>
<feature type="transmembrane region" description="Helical" evidence="1">
    <location>
        <begin position="42"/>
        <end position="62"/>
    </location>
</feature>
<dbReference type="EMBL" id="POTW01000042">
    <property type="protein sequence ID" value="PZF82251.1"/>
    <property type="molecule type" value="Genomic_DNA"/>
</dbReference>
<feature type="domain" description="Acyltransferase 3" evidence="2">
    <location>
        <begin position="17"/>
        <end position="287"/>
    </location>
</feature>
<name>A0A2W2B495_9ACTN</name>
<evidence type="ECO:0000256" key="1">
    <source>
        <dbReference type="SAM" id="Phobius"/>
    </source>
</evidence>
<keyword evidence="1" id="KW-0812">Transmembrane</keyword>
<evidence type="ECO:0000259" key="2">
    <source>
        <dbReference type="Pfam" id="PF01757"/>
    </source>
</evidence>
<feature type="transmembrane region" description="Helical" evidence="1">
    <location>
        <begin position="241"/>
        <end position="260"/>
    </location>
</feature>
<feature type="non-terminal residue" evidence="3">
    <location>
        <position position="325"/>
    </location>
</feature>
<dbReference type="InterPro" id="IPR050879">
    <property type="entry name" value="Acyltransferase_3"/>
</dbReference>
<dbReference type="PANTHER" id="PTHR23028">
    <property type="entry name" value="ACETYLTRANSFERASE"/>
    <property type="match status" value="1"/>
</dbReference>
<proteinExistence type="predicted"/>
<dbReference type="PANTHER" id="PTHR23028:SF53">
    <property type="entry name" value="ACYL_TRANSF_3 DOMAIN-CONTAINING PROTEIN"/>
    <property type="match status" value="1"/>
</dbReference>
<sequence>MTDRSRTGAQPSNFRPDVEGLRAVAVLLVLAYHAGIPLVSGGFVGVDVFFVISGFLITGLILREVESTGRLRLGRFYARRIRRLLPATAVVLAATAALTMLLLPPLRWPAVAGDIAAAATYVVNWRLAADSVDYLAAGEPPSPVQHFWSLAVEEQFYVLWPVLILALVWWHRRRRGTPSLRRTLLAGLAVVAVPSLAWSVHLTAASPGAAYLVSTTRAWELAAGAALAIGARRLERLPRRLAGALAGGGLAAIGWAALTYDAATPFPGVAALVPVLGTAAVIAAGVTWASGTVPTRLLGATPMRVFAGGLSSTVPTRLLGSAPMR</sequence>
<feature type="transmembrane region" description="Helical" evidence="1">
    <location>
        <begin position="155"/>
        <end position="171"/>
    </location>
</feature>
<feature type="transmembrane region" description="Helical" evidence="1">
    <location>
        <begin position="266"/>
        <end position="289"/>
    </location>
</feature>
<feature type="transmembrane region" description="Helical" evidence="1">
    <location>
        <begin position="208"/>
        <end position="229"/>
    </location>
</feature>
<reference evidence="3 4" key="1">
    <citation type="submission" date="2018-01" db="EMBL/GenBank/DDBJ databases">
        <title>Draft genome sequence of Jiangella sp. GTF31.</title>
        <authorList>
            <person name="Sahin N."/>
            <person name="Ay H."/>
            <person name="Saygin H."/>
        </authorList>
    </citation>
    <scope>NUCLEOTIDE SEQUENCE [LARGE SCALE GENOMIC DNA]</scope>
    <source>
        <strain evidence="3 4">GTF31</strain>
    </source>
</reference>
<feature type="transmembrane region" description="Helical" evidence="1">
    <location>
        <begin position="83"/>
        <end position="103"/>
    </location>
</feature>
<dbReference type="AlphaFoldDB" id="A0A2W2B495"/>
<feature type="transmembrane region" description="Helical" evidence="1">
    <location>
        <begin position="20"/>
        <end position="36"/>
    </location>
</feature>
<feature type="transmembrane region" description="Helical" evidence="1">
    <location>
        <begin position="183"/>
        <end position="202"/>
    </location>
</feature>
<keyword evidence="1" id="KW-0472">Membrane</keyword>
<keyword evidence="4" id="KW-1185">Reference proteome</keyword>
<dbReference type="GO" id="GO:0016020">
    <property type="term" value="C:membrane"/>
    <property type="evidence" value="ECO:0007669"/>
    <property type="project" value="TreeGrafter"/>
</dbReference>
<evidence type="ECO:0000313" key="4">
    <source>
        <dbReference type="Proteomes" id="UP000248764"/>
    </source>
</evidence>
<keyword evidence="3" id="KW-0808">Transferase</keyword>
<keyword evidence="3" id="KW-0012">Acyltransferase</keyword>
<keyword evidence="1" id="KW-1133">Transmembrane helix</keyword>
<accession>A0A2W2B495</accession>
<dbReference type="GO" id="GO:0016747">
    <property type="term" value="F:acyltransferase activity, transferring groups other than amino-acyl groups"/>
    <property type="evidence" value="ECO:0007669"/>
    <property type="project" value="InterPro"/>
</dbReference>
<dbReference type="Pfam" id="PF01757">
    <property type="entry name" value="Acyl_transf_3"/>
    <property type="match status" value="1"/>
</dbReference>
<evidence type="ECO:0000313" key="3">
    <source>
        <dbReference type="EMBL" id="PZF82251.1"/>
    </source>
</evidence>
<dbReference type="GO" id="GO:0009103">
    <property type="term" value="P:lipopolysaccharide biosynthetic process"/>
    <property type="evidence" value="ECO:0007669"/>
    <property type="project" value="TreeGrafter"/>
</dbReference>
<gene>
    <name evidence="3" type="ORF">C1I92_17775</name>
</gene>
<dbReference type="RefSeq" id="WP_146605186.1">
    <property type="nucleotide sequence ID" value="NZ_POTW01000042.1"/>
</dbReference>
<comment type="caution">
    <text evidence="3">The sequence shown here is derived from an EMBL/GenBank/DDBJ whole genome shotgun (WGS) entry which is preliminary data.</text>
</comment>
<organism evidence="3 4">
    <name type="scientific">Jiangella anatolica</name>
    <dbReference type="NCBI Taxonomy" id="2670374"/>
    <lineage>
        <taxon>Bacteria</taxon>
        <taxon>Bacillati</taxon>
        <taxon>Actinomycetota</taxon>
        <taxon>Actinomycetes</taxon>
        <taxon>Jiangellales</taxon>
        <taxon>Jiangellaceae</taxon>
        <taxon>Jiangella</taxon>
    </lineage>
</organism>
<dbReference type="InterPro" id="IPR002656">
    <property type="entry name" value="Acyl_transf_3_dom"/>
</dbReference>